<dbReference type="RefSeq" id="WP_116694009.1">
    <property type="nucleotide sequence ID" value="NZ_QEHR01000004.1"/>
</dbReference>
<dbReference type="Pfam" id="PF04519">
    <property type="entry name" value="Bactofilin"/>
    <property type="match status" value="1"/>
</dbReference>
<dbReference type="PANTHER" id="PTHR35024">
    <property type="entry name" value="HYPOTHETICAL CYTOSOLIC PROTEIN"/>
    <property type="match status" value="1"/>
</dbReference>
<dbReference type="EMBL" id="QEHR01000004">
    <property type="protein sequence ID" value="PVW15115.1"/>
    <property type="molecule type" value="Genomic_DNA"/>
</dbReference>
<accession>A0A2U0I1Z3</accession>
<comment type="similarity">
    <text evidence="1">Belongs to the bactofilin family.</text>
</comment>
<dbReference type="Proteomes" id="UP000245962">
    <property type="component" value="Unassembled WGS sequence"/>
</dbReference>
<evidence type="ECO:0000313" key="3">
    <source>
        <dbReference type="EMBL" id="PVW15115.1"/>
    </source>
</evidence>
<proteinExistence type="inferred from homology"/>
<evidence type="ECO:0000256" key="1">
    <source>
        <dbReference type="ARBA" id="ARBA00044755"/>
    </source>
</evidence>
<protein>
    <submittedName>
        <fullName evidence="3">Cell shape determination protein CcmA</fullName>
    </submittedName>
</protein>
<feature type="compositionally biased region" description="Basic and acidic residues" evidence="2">
    <location>
        <begin position="1"/>
        <end position="10"/>
    </location>
</feature>
<dbReference type="OrthoDB" id="5432602at2"/>
<feature type="region of interest" description="Disordered" evidence="2">
    <location>
        <begin position="1"/>
        <end position="25"/>
    </location>
</feature>
<reference evidence="3 4" key="1">
    <citation type="submission" date="2018-04" db="EMBL/GenBank/DDBJ databases">
        <title>Marixanthomonas spongiae HN-E44 sp. nov., isolated from a marine sponge.</title>
        <authorList>
            <person name="Luo L."/>
            <person name="Zhuang L."/>
        </authorList>
    </citation>
    <scope>NUCLEOTIDE SEQUENCE [LARGE SCALE GENOMIC DNA]</scope>
    <source>
        <strain evidence="3 4">HN-E44</strain>
    </source>
</reference>
<dbReference type="InterPro" id="IPR007607">
    <property type="entry name" value="BacA/B"/>
</dbReference>
<feature type="compositionally biased region" description="Basic and acidic residues" evidence="2">
    <location>
        <begin position="119"/>
        <end position="136"/>
    </location>
</feature>
<gene>
    <name evidence="3" type="ORF">DDV96_06820</name>
</gene>
<evidence type="ECO:0000256" key="2">
    <source>
        <dbReference type="SAM" id="MobiDB-lite"/>
    </source>
</evidence>
<evidence type="ECO:0000313" key="4">
    <source>
        <dbReference type="Proteomes" id="UP000245962"/>
    </source>
</evidence>
<feature type="compositionally biased region" description="Basic and acidic residues" evidence="2">
    <location>
        <begin position="144"/>
        <end position="156"/>
    </location>
</feature>
<organism evidence="3 4">
    <name type="scientific">Marixanthomonas spongiae</name>
    <dbReference type="NCBI Taxonomy" id="2174845"/>
    <lineage>
        <taxon>Bacteria</taxon>
        <taxon>Pseudomonadati</taxon>
        <taxon>Bacteroidota</taxon>
        <taxon>Flavobacteriia</taxon>
        <taxon>Flavobacteriales</taxon>
        <taxon>Flavobacteriaceae</taxon>
        <taxon>Marixanthomonas</taxon>
    </lineage>
</organism>
<name>A0A2U0I1Z3_9FLAO</name>
<dbReference type="PANTHER" id="PTHR35024:SF4">
    <property type="entry name" value="POLYMER-FORMING CYTOSKELETAL PROTEIN"/>
    <property type="match status" value="1"/>
</dbReference>
<feature type="region of interest" description="Disordered" evidence="2">
    <location>
        <begin position="115"/>
        <end position="156"/>
    </location>
</feature>
<feature type="compositionally biased region" description="Polar residues" evidence="2">
    <location>
        <begin position="11"/>
        <end position="24"/>
    </location>
</feature>
<keyword evidence="4" id="KW-1185">Reference proteome</keyword>
<dbReference type="AlphaFoldDB" id="A0A2U0I1Z3"/>
<comment type="caution">
    <text evidence="3">The sequence shown here is derived from an EMBL/GenBank/DDBJ whole genome shotgun (WGS) entry which is preliminary data.</text>
</comment>
<sequence length="156" mass="16656">MFSDKKERSAQEPNSGQNRINKGTTLEGDVVSEGFFRIDGTINGTIKTPSKVVLGKSGLIKGTLTCENADIEGKFEGSLDVSGTLSLKSTAHIEGEVVAGKLAVEPGATFNASCVMKGSHKEKQSKTETTLKEGEAPKPSPYDRQQRAKKSTEPLK</sequence>